<dbReference type="RefSeq" id="WP_069205026.1">
    <property type="nucleotide sequence ID" value="NZ_CP014168.1"/>
</dbReference>
<reference evidence="2 3" key="1">
    <citation type="submission" date="2016-01" db="EMBL/GenBank/DDBJ databases">
        <title>Complete genome and mega plasmid sequence of Sphingomonas panacis DCY99 elicits systemic resistance in rice to Xanthomonas oryzae.</title>
        <authorList>
            <person name="Kim Y.J."/>
            <person name="Yang D.C."/>
            <person name="Sing P."/>
        </authorList>
    </citation>
    <scope>NUCLEOTIDE SEQUENCE [LARGE SCALE GENOMIC DNA]</scope>
    <source>
        <strain evidence="2 3">DCY99</strain>
    </source>
</reference>
<organism evidence="2 3">
    <name type="scientific">Sphingomonas panacis</name>
    <dbReference type="NCBI Taxonomy" id="1560345"/>
    <lineage>
        <taxon>Bacteria</taxon>
        <taxon>Pseudomonadati</taxon>
        <taxon>Pseudomonadota</taxon>
        <taxon>Alphaproteobacteria</taxon>
        <taxon>Sphingomonadales</taxon>
        <taxon>Sphingomonadaceae</taxon>
        <taxon>Sphingomonas</taxon>
    </lineage>
</organism>
<dbReference type="Proteomes" id="UP000094256">
    <property type="component" value="Chromosome"/>
</dbReference>
<evidence type="ECO:0000313" key="2">
    <source>
        <dbReference type="EMBL" id="AOH84471.1"/>
    </source>
</evidence>
<feature type="domain" description="Transglutaminase-like" evidence="1">
    <location>
        <begin position="158"/>
        <end position="218"/>
    </location>
</feature>
<dbReference type="InterPro" id="IPR038765">
    <property type="entry name" value="Papain-like_cys_pep_sf"/>
</dbReference>
<dbReference type="AlphaFoldDB" id="A0A1B3ZAM4"/>
<dbReference type="SMART" id="SM00460">
    <property type="entry name" value="TGc"/>
    <property type="match status" value="1"/>
</dbReference>
<proteinExistence type="predicted"/>
<dbReference type="PANTHER" id="PTHR33490:SF12">
    <property type="entry name" value="BLL5557 PROTEIN"/>
    <property type="match status" value="1"/>
</dbReference>
<keyword evidence="3" id="KW-1185">Reference proteome</keyword>
<dbReference type="InterPro" id="IPR002931">
    <property type="entry name" value="Transglutaminase-like"/>
</dbReference>
<evidence type="ECO:0000313" key="3">
    <source>
        <dbReference type="Proteomes" id="UP000094256"/>
    </source>
</evidence>
<name>A0A1B3ZAM4_9SPHN</name>
<dbReference type="EMBL" id="CP014168">
    <property type="protein sequence ID" value="AOH84471.1"/>
    <property type="molecule type" value="Genomic_DNA"/>
</dbReference>
<protein>
    <submittedName>
        <fullName evidence="2">Transglutaminase</fullName>
    </submittedName>
</protein>
<dbReference type="KEGG" id="span:AWL63_11335"/>
<dbReference type="PANTHER" id="PTHR33490">
    <property type="entry name" value="BLR5614 PROTEIN-RELATED"/>
    <property type="match status" value="1"/>
</dbReference>
<dbReference type="Pfam" id="PF01841">
    <property type="entry name" value="Transglut_core"/>
    <property type="match status" value="1"/>
</dbReference>
<dbReference type="STRING" id="1560345.AWL63_11335"/>
<dbReference type="OrthoDB" id="5438043at2"/>
<dbReference type="Gene3D" id="3.10.620.30">
    <property type="match status" value="1"/>
</dbReference>
<accession>A0A1B3ZAM4</accession>
<dbReference type="Gene3D" id="2.60.40.2250">
    <property type="match status" value="1"/>
</dbReference>
<dbReference type="SUPFAM" id="SSF54001">
    <property type="entry name" value="Cysteine proteinases"/>
    <property type="match status" value="1"/>
</dbReference>
<gene>
    <name evidence="2" type="ORF">AWL63_11335</name>
</gene>
<sequence>MRLKIDVELDYDIDGATDMLLLVQAAAMADQQLEYDNLLISSNEPLRAMPGADDVGVRCWALAENRFHATYQAVVIIDRDDVALASLGDTAPRLLPPETVPYLMPSRYCESDQFQGFLEQTFAGLRGGALAAALTEWVGDHLTYTSGSSTGATTALMTFANRQGVCRDYAHLLVALARAGGIPARCVSAYAPGVEPPDFHAVAELWLEGAWRLVDATGMGSARDLVRIAVGRDATDIAFMTTFGAATLNQQQIVVERIDQ</sequence>
<evidence type="ECO:0000259" key="1">
    <source>
        <dbReference type="SMART" id="SM00460"/>
    </source>
</evidence>